<reference evidence="1 2" key="1">
    <citation type="submission" date="2019-09" db="EMBL/GenBank/DDBJ databases">
        <authorList>
            <person name="Depoorter E."/>
        </authorList>
    </citation>
    <scope>NUCLEOTIDE SEQUENCE [LARGE SCALE GENOMIC DNA]</scope>
    <source>
        <strain evidence="1">LMG 6863</strain>
    </source>
</reference>
<gene>
    <name evidence="1" type="ORF">BLA6863_07451</name>
</gene>
<protein>
    <submittedName>
        <fullName evidence="1">Uncharacterized protein</fullName>
    </submittedName>
</protein>
<evidence type="ECO:0000313" key="1">
    <source>
        <dbReference type="EMBL" id="VWC46424.1"/>
    </source>
</evidence>
<proteinExistence type="predicted"/>
<accession>A0A6P2S8J8</accession>
<name>A0A6P2S8J8_BURL3</name>
<organism evidence="1 2">
    <name type="scientific">Burkholderia lata (strain ATCC 17760 / DSM 23089 / LMG 22485 / NCIMB 9086 / R18194 / 383)</name>
    <dbReference type="NCBI Taxonomy" id="482957"/>
    <lineage>
        <taxon>Bacteria</taxon>
        <taxon>Pseudomonadati</taxon>
        <taxon>Pseudomonadota</taxon>
        <taxon>Betaproteobacteria</taxon>
        <taxon>Burkholderiales</taxon>
        <taxon>Burkholderiaceae</taxon>
        <taxon>Burkholderia</taxon>
        <taxon>Burkholderia cepacia complex</taxon>
    </lineage>
</organism>
<dbReference type="EMBL" id="CABVPY010000097">
    <property type="protein sequence ID" value="VWC46424.1"/>
    <property type="molecule type" value="Genomic_DNA"/>
</dbReference>
<dbReference type="RefSeq" id="WP_174947491.1">
    <property type="nucleotide sequence ID" value="NZ_CABVPY010000097.1"/>
</dbReference>
<sequence length="384" mass="43864">MESDKLIVPQSQHNNNIVKRKFLAEAGVNLYSGGATVFRPTDLYRFGQASNVRAALVGCNIYLVCRRRRISIDPYTLRVSSGLLYGDFRLHGPDIFDFDRYPFAQAQHFQSNDGQPLWLTAAETSNSSGFDVVVMDELNRRSTIPAHVLISNTSHKLSNHTTLEVLYVGQAYGQHGKRLTVDRLSDHTTFQRILAESIESNPCDEVLLLFFRYEHARNIISTAGDFSIEPSASREEEQKHLQHCGELKLDRRTRITLAEAALINYFKPAYNIMHKNSFQPDRMKRLKTLEKLFKLDLSALIVEINTSNFKSKLSSASAPAAKLNDFFDNPTIERFESKTWIEENGISQTERDQFIADMTHAHIARFALYNKSERESFLHALPWS</sequence>
<dbReference type="AlphaFoldDB" id="A0A6P2S8J8"/>
<evidence type="ECO:0000313" key="2">
    <source>
        <dbReference type="Proteomes" id="UP000494170"/>
    </source>
</evidence>
<dbReference type="Proteomes" id="UP000494170">
    <property type="component" value="Unassembled WGS sequence"/>
</dbReference>